<evidence type="ECO:0000259" key="5">
    <source>
        <dbReference type="PROSITE" id="PS50893"/>
    </source>
</evidence>
<sequence>MIPLRLAIRTSVPHRNSGLQAGTTGPQAGVRDAPAPDHGAVIHTNLSSPPQATTTVRARGVRKSYGTGPGLVEALRGVDVSFHPRMFTALMGPSGSGKSTLLHCLAGLDSVTSGSVEIHGTKLEQLNDAGLTALRRDRIGFIFQSFNLLPTLTARENILLPLEIAGKPVDERLFDHVVRIVGLTDRLGHRPSEMSGGQQQRVAVARAMIARPEVIFADEPTGNLDSVSRTDVLRFLQSSVRELGQMIVMVTHDPFAAACADRVVFLRDGLVAGELPRPTEEQVLDTMKALGRAVRR</sequence>
<feature type="region of interest" description="Disordered" evidence="4">
    <location>
        <begin position="13"/>
        <end position="37"/>
    </location>
</feature>
<dbReference type="PANTHER" id="PTHR24220">
    <property type="entry name" value="IMPORT ATP-BINDING PROTEIN"/>
    <property type="match status" value="1"/>
</dbReference>
<keyword evidence="3 6" id="KW-0067">ATP-binding</keyword>
<gene>
    <name evidence="6" type="ORF">D5S19_07880</name>
</gene>
<dbReference type="GO" id="GO:0022857">
    <property type="term" value="F:transmembrane transporter activity"/>
    <property type="evidence" value="ECO:0007669"/>
    <property type="project" value="TreeGrafter"/>
</dbReference>
<dbReference type="GO" id="GO:0016887">
    <property type="term" value="F:ATP hydrolysis activity"/>
    <property type="evidence" value="ECO:0007669"/>
    <property type="project" value="InterPro"/>
</dbReference>
<dbReference type="Pfam" id="PF00005">
    <property type="entry name" value="ABC_tran"/>
    <property type="match status" value="1"/>
</dbReference>
<keyword evidence="2" id="KW-0547">Nucleotide-binding</keyword>
<dbReference type="EMBL" id="QZFV01000065">
    <property type="protein sequence ID" value="RJQ88214.1"/>
    <property type="molecule type" value="Genomic_DNA"/>
</dbReference>
<feature type="domain" description="ABC transporter" evidence="5">
    <location>
        <begin position="56"/>
        <end position="293"/>
    </location>
</feature>
<dbReference type="Proteomes" id="UP000285112">
    <property type="component" value="Unassembled WGS sequence"/>
</dbReference>
<evidence type="ECO:0000313" key="7">
    <source>
        <dbReference type="Proteomes" id="UP000285112"/>
    </source>
</evidence>
<protein>
    <submittedName>
        <fullName evidence="6">ABC transporter ATP-binding protein</fullName>
    </submittedName>
</protein>
<evidence type="ECO:0000256" key="3">
    <source>
        <dbReference type="ARBA" id="ARBA00022840"/>
    </source>
</evidence>
<dbReference type="SUPFAM" id="SSF52540">
    <property type="entry name" value="P-loop containing nucleoside triphosphate hydrolases"/>
    <property type="match status" value="1"/>
</dbReference>
<evidence type="ECO:0000256" key="1">
    <source>
        <dbReference type="ARBA" id="ARBA00022448"/>
    </source>
</evidence>
<dbReference type="InterPro" id="IPR017911">
    <property type="entry name" value="MacB-like_ATP-bd"/>
</dbReference>
<dbReference type="InterPro" id="IPR027417">
    <property type="entry name" value="P-loop_NTPase"/>
</dbReference>
<keyword evidence="1" id="KW-0813">Transport</keyword>
<feature type="compositionally biased region" description="Polar residues" evidence="4">
    <location>
        <begin position="13"/>
        <end position="26"/>
    </location>
</feature>
<dbReference type="SMART" id="SM00382">
    <property type="entry name" value="AAA"/>
    <property type="match status" value="1"/>
</dbReference>
<evidence type="ECO:0000313" key="6">
    <source>
        <dbReference type="EMBL" id="RJQ88214.1"/>
    </source>
</evidence>
<evidence type="ECO:0000256" key="2">
    <source>
        <dbReference type="ARBA" id="ARBA00022741"/>
    </source>
</evidence>
<dbReference type="PROSITE" id="PS50893">
    <property type="entry name" value="ABC_TRANSPORTER_2"/>
    <property type="match status" value="1"/>
</dbReference>
<dbReference type="InterPro" id="IPR003439">
    <property type="entry name" value="ABC_transporter-like_ATP-bd"/>
</dbReference>
<dbReference type="InterPro" id="IPR015854">
    <property type="entry name" value="ABC_transpr_LolD-like"/>
</dbReference>
<dbReference type="GO" id="GO:0098796">
    <property type="term" value="C:membrane protein complex"/>
    <property type="evidence" value="ECO:0007669"/>
    <property type="project" value="UniProtKB-ARBA"/>
</dbReference>
<dbReference type="GO" id="GO:0005524">
    <property type="term" value="F:ATP binding"/>
    <property type="evidence" value="ECO:0007669"/>
    <property type="project" value="UniProtKB-KW"/>
</dbReference>
<dbReference type="PANTHER" id="PTHR24220:SF685">
    <property type="entry name" value="ABC TRANSPORTER RELATED"/>
    <property type="match status" value="1"/>
</dbReference>
<dbReference type="CDD" id="cd03255">
    <property type="entry name" value="ABC_MJ0796_LolCDE_FtsE"/>
    <property type="match status" value="1"/>
</dbReference>
<proteinExistence type="predicted"/>
<dbReference type="InterPro" id="IPR017871">
    <property type="entry name" value="ABC_transporter-like_CS"/>
</dbReference>
<dbReference type="Gene3D" id="3.40.50.300">
    <property type="entry name" value="P-loop containing nucleotide triphosphate hydrolases"/>
    <property type="match status" value="1"/>
</dbReference>
<comment type="caution">
    <text evidence="6">The sequence shown here is derived from an EMBL/GenBank/DDBJ whole genome shotgun (WGS) entry which is preliminary data.</text>
</comment>
<keyword evidence="7" id="KW-1185">Reference proteome</keyword>
<reference evidence="6 7" key="1">
    <citation type="submission" date="2018-09" db="EMBL/GenBank/DDBJ databases">
        <title>YIM PH 21725 draft genome.</title>
        <authorList>
            <person name="Miao C."/>
        </authorList>
    </citation>
    <scope>NUCLEOTIDE SEQUENCE [LARGE SCALE GENOMIC DNA]</scope>
    <source>
        <strain evidence="7">YIM PH21725</strain>
    </source>
</reference>
<dbReference type="GO" id="GO:0005886">
    <property type="term" value="C:plasma membrane"/>
    <property type="evidence" value="ECO:0007669"/>
    <property type="project" value="TreeGrafter"/>
</dbReference>
<dbReference type="FunFam" id="3.40.50.300:FF:000032">
    <property type="entry name" value="Export ABC transporter ATP-binding protein"/>
    <property type="match status" value="1"/>
</dbReference>
<dbReference type="RefSeq" id="WP_120022649.1">
    <property type="nucleotide sequence ID" value="NZ_QZFV01000065.1"/>
</dbReference>
<organism evidence="6 7">
    <name type="scientific">Amycolatopsis panacis</name>
    <dbReference type="NCBI Taxonomy" id="2340917"/>
    <lineage>
        <taxon>Bacteria</taxon>
        <taxon>Bacillati</taxon>
        <taxon>Actinomycetota</taxon>
        <taxon>Actinomycetes</taxon>
        <taxon>Pseudonocardiales</taxon>
        <taxon>Pseudonocardiaceae</taxon>
        <taxon>Amycolatopsis</taxon>
    </lineage>
</organism>
<name>A0A419I8A9_9PSEU</name>
<dbReference type="PROSITE" id="PS00211">
    <property type="entry name" value="ABC_TRANSPORTER_1"/>
    <property type="match status" value="1"/>
</dbReference>
<dbReference type="InterPro" id="IPR003593">
    <property type="entry name" value="AAA+_ATPase"/>
</dbReference>
<evidence type="ECO:0000256" key="4">
    <source>
        <dbReference type="SAM" id="MobiDB-lite"/>
    </source>
</evidence>
<dbReference type="AlphaFoldDB" id="A0A419I8A9"/>
<dbReference type="OrthoDB" id="9802264at2"/>
<accession>A0A419I8A9</accession>